<dbReference type="SUPFAM" id="SSF52540">
    <property type="entry name" value="P-loop containing nucleoside triphosphate hydrolases"/>
    <property type="match status" value="1"/>
</dbReference>
<dbReference type="EMBL" id="KL198041">
    <property type="protein sequence ID" value="KDQ13880.1"/>
    <property type="molecule type" value="Genomic_DNA"/>
</dbReference>
<dbReference type="CDD" id="cd00030">
    <property type="entry name" value="C2"/>
    <property type="match status" value="1"/>
</dbReference>
<dbReference type="InterPro" id="IPR000008">
    <property type="entry name" value="C2_dom"/>
</dbReference>
<sequence>MAQSNETTKDDATRSEANDELRVTVFSASNLPRLSLFHKNSKAFVVLRALDETWITDVAERSRSPQWGKEFNLQGDGFSVLKIELKVLRRRFVFFRSEQLVGSAEVQFEELREKQMQAQQEDSDYVTFNLSVTTPSRSQPSISIRVHRGLAPPKTALDTARAHVSGARDDIQRIRSGPALPPALADAPDAGSLAQDTVEAIGSVKEVKVLYETTLASVEMFVGLVDELANIHPYVKAAWTILSAGYKAAIVQKGRDDALSELLETMSTALDLVCRFDKTALHKDDKDAIMQVAKKTKECALFIQEYTRTESFVLRTAKGILFNPDNEIARFKADFDLLRRNIDTGAIFSINEGLSEIKHGFYEVEESVKLVGQKVDRVAQSTFIDKLPYAKGAAWNSKRVCLPNTREALLEDIWQWINRSDTSDGARIFCLTGVAGSGKSAIAHTVARRCHEEGLLASSFFFSQDVAERSNPQKLLSTIARDLARDPRIREQISLAIEANPSIATASLSDQFEPLIREPCLQHPSDKPMVVVIDGLDEGYSRDLLDLFREKVPSLPQPFRFFVTSREMEAIKLYLPKSAHVRLETIDIGADANLGDIRLYIRCGFRNIARLHGLGENWPGEKLMDKLSYMAEGLFQWVSAILQALEISYDPAVELETLLAGSRTGLGTEEKMDEIYSEILQAYSWNSLGFKRDYDLVMGAILAAKSPFSVSALQALHPGISNINKLLSRLGALLTGWKNPDQPVRVLHLSLRDFLTTRAPSSAPFRICEKDHSQRLGLLSLAFLNEGLKRGTPGVGYLQSASLGIPTVSKSQISEELWYACEFWIAHVLEYEAPAPTALAELLRKFLSAQLISWMEICTSVDTFKGFQQVRAWIQSTFPEDIDLVDDEFNGRLGSALFNLSDRLSYMDRREEALLAIQEAVMICRQLTEDRPAIFGPDLARCLNNLSHRLTDLGNRDGAFTAIQESVALFRQFAEGHPAAFNPDLAMSLNNLSGRLSDLGQREGALTAIQESVALRRQLAEDRPAAFNSGLAISLNTLSNQLSDLGRGKDALVAIQESVALYRPLAEDRPATFNSDLAMSLNTLSNQLSDLGRREDALVAIQESVVLRRQLAQGRPAAFSPDLALTLHNLSIQRSRLGQREDALAAIQESVALFRQLAEDRPAAFSPQLASSLNNLSDRLSDLGQEEDALVAIRESVTLCRQLAKDHPAAFNPRLADSLGSLSSRLSDLGQREGALATIRECVALFRQLAEDRPAAFNSKLAQSLNILSIHLSEVGQREDALAPSQESVTLYRQLAEDRPAAFSSGLAMSLNTLSGQLSDLGRREDALVAIRESVALNRQLANDRPARFNADLAVSLNHASVQLSAMGQQEEALVTIQESVALFRQLAKDRPAAFNHDLAMSLNNLSNRLSVLDQQEDALVAIRDSVALYRQLADSRPAAFNPQLAMTLNNLSDRLSGLGQQKDALVAIRESVALYRLLIEDHPAVFSPDLARSLYNTSLFLSALDHWEEALAAAEEAVELYQPLANDFPAVFKPHFVLSLRRLSQSLLDLGQDEAALAARKRADMLDSPGAPRA</sequence>
<dbReference type="SUPFAM" id="SSF49562">
    <property type="entry name" value="C2 domain (Calcium/lipid-binding domain, CaLB)"/>
    <property type="match status" value="1"/>
</dbReference>
<feature type="domain" description="C2" evidence="2">
    <location>
        <begin position="1"/>
        <end position="121"/>
    </location>
</feature>
<dbReference type="InParanoid" id="A0A067MGS5"/>
<dbReference type="InterPro" id="IPR019734">
    <property type="entry name" value="TPR_rpt"/>
</dbReference>
<dbReference type="HOGENOM" id="CLU_260430_0_0_1"/>
<keyword evidence="1" id="KW-0677">Repeat</keyword>
<dbReference type="Gene3D" id="2.60.40.150">
    <property type="entry name" value="C2 domain"/>
    <property type="match status" value="1"/>
</dbReference>
<dbReference type="InterPro" id="IPR027417">
    <property type="entry name" value="P-loop_NTPase"/>
</dbReference>
<dbReference type="PANTHER" id="PTHR19959">
    <property type="entry name" value="KINESIN LIGHT CHAIN"/>
    <property type="match status" value="1"/>
</dbReference>
<evidence type="ECO:0000256" key="1">
    <source>
        <dbReference type="ARBA" id="ARBA00022737"/>
    </source>
</evidence>
<evidence type="ECO:0000313" key="4">
    <source>
        <dbReference type="Proteomes" id="UP000027195"/>
    </source>
</evidence>
<dbReference type="InterPro" id="IPR035892">
    <property type="entry name" value="C2_domain_sf"/>
</dbReference>
<dbReference type="Gene3D" id="3.40.50.300">
    <property type="entry name" value="P-loop containing nucleotide triphosphate hydrolases"/>
    <property type="match status" value="1"/>
</dbReference>
<keyword evidence="4" id="KW-1185">Reference proteome</keyword>
<dbReference type="Pfam" id="PF12862">
    <property type="entry name" value="ANAPC5"/>
    <property type="match status" value="4"/>
</dbReference>
<proteinExistence type="predicted"/>
<accession>A0A067MGS5</accession>
<dbReference type="OrthoDB" id="3038309at2759"/>
<dbReference type="InterPro" id="IPR056884">
    <property type="entry name" value="NPHP3-like_N"/>
</dbReference>
<dbReference type="Proteomes" id="UP000027195">
    <property type="component" value="Unassembled WGS sequence"/>
</dbReference>
<name>A0A067MGS5_BOTB1</name>
<evidence type="ECO:0000313" key="3">
    <source>
        <dbReference type="EMBL" id="KDQ13880.1"/>
    </source>
</evidence>
<dbReference type="SMART" id="SM00239">
    <property type="entry name" value="C2"/>
    <property type="match status" value="1"/>
</dbReference>
<dbReference type="Pfam" id="PF13374">
    <property type="entry name" value="TPR_10"/>
    <property type="match status" value="5"/>
</dbReference>
<dbReference type="PANTHER" id="PTHR19959:SF119">
    <property type="entry name" value="FUNGAL LIPASE-LIKE DOMAIN-CONTAINING PROTEIN"/>
    <property type="match status" value="1"/>
</dbReference>
<protein>
    <recommendedName>
        <fullName evidence="2">C2 domain-containing protein</fullName>
    </recommendedName>
</protein>
<gene>
    <name evidence="3" type="ORF">BOTBODRAFT_362797</name>
</gene>
<evidence type="ECO:0000259" key="2">
    <source>
        <dbReference type="PROSITE" id="PS50004"/>
    </source>
</evidence>
<dbReference type="SUPFAM" id="SSF48452">
    <property type="entry name" value="TPR-like"/>
    <property type="match status" value="4"/>
</dbReference>
<reference evidence="4" key="1">
    <citation type="journal article" date="2014" name="Proc. Natl. Acad. Sci. U.S.A.">
        <title>Extensive sampling of basidiomycete genomes demonstrates inadequacy of the white-rot/brown-rot paradigm for wood decay fungi.</title>
        <authorList>
            <person name="Riley R."/>
            <person name="Salamov A.A."/>
            <person name="Brown D.W."/>
            <person name="Nagy L.G."/>
            <person name="Floudas D."/>
            <person name="Held B.W."/>
            <person name="Levasseur A."/>
            <person name="Lombard V."/>
            <person name="Morin E."/>
            <person name="Otillar R."/>
            <person name="Lindquist E.A."/>
            <person name="Sun H."/>
            <person name="LaButti K.M."/>
            <person name="Schmutz J."/>
            <person name="Jabbour D."/>
            <person name="Luo H."/>
            <person name="Baker S.E."/>
            <person name="Pisabarro A.G."/>
            <person name="Walton J.D."/>
            <person name="Blanchette R.A."/>
            <person name="Henrissat B."/>
            <person name="Martin F."/>
            <person name="Cullen D."/>
            <person name="Hibbett D.S."/>
            <person name="Grigoriev I.V."/>
        </authorList>
    </citation>
    <scope>NUCLEOTIDE SEQUENCE [LARGE SCALE GENOMIC DNA]</scope>
    <source>
        <strain evidence="4">FD-172 SS1</strain>
    </source>
</reference>
<organism evidence="3 4">
    <name type="scientific">Botryobasidium botryosum (strain FD-172 SS1)</name>
    <dbReference type="NCBI Taxonomy" id="930990"/>
    <lineage>
        <taxon>Eukaryota</taxon>
        <taxon>Fungi</taxon>
        <taxon>Dikarya</taxon>
        <taxon>Basidiomycota</taxon>
        <taxon>Agaricomycotina</taxon>
        <taxon>Agaricomycetes</taxon>
        <taxon>Cantharellales</taxon>
        <taxon>Botryobasidiaceae</taxon>
        <taxon>Botryobasidium</taxon>
    </lineage>
</organism>
<dbReference type="Gene3D" id="1.25.40.10">
    <property type="entry name" value="Tetratricopeptide repeat domain"/>
    <property type="match status" value="4"/>
</dbReference>
<dbReference type="SMART" id="SM00028">
    <property type="entry name" value="TPR"/>
    <property type="match status" value="9"/>
</dbReference>
<dbReference type="Pfam" id="PF24883">
    <property type="entry name" value="NPHP3_N"/>
    <property type="match status" value="1"/>
</dbReference>
<dbReference type="Pfam" id="PF00168">
    <property type="entry name" value="C2"/>
    <property type="match status" value="1"/>
</dbReference>
<dbReference type="InterPro" id="IPR011990">
    <property type="entry name" value="TPR-like_helical_dom_sf"/>
</dbReference>
<dbReference type="PROSITE" id="PS50004">
    <property type="entry name" value="C2"/>
    <property type="match status" value="1"/>
</dbReference>
<dbReference type="InterPro" id="IPR026000">
    <property type="entry name" value="Apc5_dom"/>
</dbReference>